<name>A0ACC6T6C2_9HYPH</name>
<evidence type="ECO:0000313" key="1">
    <source>
        <dbReference type="EMBL" id="MER9287445.1"/>
    </source>
</evidence>
<sequence length="165" mass="17503">MAFKATVIGREALMRKLDAIAPGAIAATAEVKLEVAREAARRIEAAAPVGATGAYKDSIIGARQADMPGSPAVGIASKDPDACGVYADFRWKFLEFGTKPHLIKGRNGKKLAFMAGDKLVSVDSVSHPGARAEPHVFPTWKAYKATAKRKISTALRKAVKQAMGK</sequence>
<comment type="caution">
    <text evidence="1">The sequence shown here is derived from an EMBL/GenBank/DDBJ whole genome shotgun (WGS) entry which is preliminary data.</text>
</comment>
<reference evidence="1 2" key="1">
    <citation type="journal article" date="2024" name="Proc. Natl. Acad. Sci. U.S.A.">
        <title>The evolutionary genomics of adaptation to stress in wild rhizobium bacteria.</title>
        <authorList>
            <person name="Kehlet-Delgado H."/>
            <person name="Montoya A.P."/>
            <person name="Jensen K.T."/>
            <person name="Wendlandt C.E."/>
            <person name="Dexheimer C."/>
            <person name="Roberts M."/>
            <person name="Torres Martinez L."/>
            <person name="Friesen M.L."/>
            <person name="Griffitts J.S."/>
            <person name="Porter S.S."/>
        </authorList>
    </citation>
    <scope>NUCLEOTIDE SEQUENCE [LARGE SCALE GENOMIC DNA]</scope>
    <source>
        <strain evidence="1 2">M0468</strain>
    </source>
</reference>
<evidence type="ECO:0000313" key="2">
    <source>
        <dbReference type="Proteomes" id="UP001480082"/>
    </source>
</evidence>
<gene>
    <name evidence="1" type="ORF">NKI81_26465</name>
</gene>
<accession>A0ACC6T6C2</accession>
<dbReference type="Proteomes" id="UP001480082">
    <property type="component" value="Unassembled WGS sequence"/>
</dbReference>
<organism evidence="1 2">
    <name type="scientific">Mesorhizobium australicum</name>
    <dbReference type="NCBI Taxonomy" id="536018"/>
    <lineage>
        <taxon>Bacteria</taxon>
        <taxon>Pseudomonadati</taxon>
        <taxon>Pseudomonadota</taxon>
        <taxon>Alphaproteobacteria</taxon>
        <taxon>Hyphomicrobiales</taxon>
        <taxon>Phyllobacteriaceae</taxon>
        <taxon>Mesorhizobium</taxon>
    </lineage>
</organism>
<keyword evidence="2" id="KW-1185">Reference proteome</keyword>
<protein>
    <submittedName>
        <fullName evidence="1">HK97 gp10 family phage protein</fullName>
    </submittedName>
</protein>
<dbReference type="EMBL" id="JAMYRI010000021">
    <property type="protein sequence ID" value="MER9287445.1"/>
    <property type="molecule type" value="Genomic_DNA"/>
</dbReference>
<proteinExistence type="predicted"/>